<dbReference type="AlphaFoldDB" id="A0A9P9IPT3"/>
<evidence type="ECO:0000313" key="3">
    <source>
        <dbReference type="Proteomes" id="UP000700596"/>
    </source>
</evidence>
<accession>A0A9P9IPT3</accession>
<evidence type="ECO:0000313" key="2">
    <source>
        <dbReference type="EMBL" id="KAH7130548.1"/>
    </source>
</evidence>
<keyword evidence="3" id="KW-1185">Reference proteome</keyword>
<proteinExistence type="predicted"/>
<name>A0A9P9IPT3_9PLEO</name>
<sequence length="147" mass="16273">MAAAPASLPSVIALAASPGWVRPDRAVGTDFQVDEHGKVGNRETRWNDNDDSDDDNNNNNNDDCHKRENAANIGAIGAIETSKFPLTRPSRRLSAENTAMVYKTKQASKQAVYRARTYEVHTYPHRDRRGLGTRHAGKNRAEQDKTG</sequence>
<comment type="caution">
    <text evidence="2">The sequence shown here is derived from an EMBL/GenBank/DDBJ whole genome shotgun (WGS) entry which is preliminary data.</text>
</comment>
<organism evidence="2 3">
    <name type="scientific">Dendryphion nanum</name>
    <dbReference type="NCBI Taxonomy" id="256645"/>
    <lineage>
        <taxon>Eukaryota</taxon>
        <taxon>Fungi</taxon>
        <taxon>Dikarya</taxon>
        <taxon>Ascomycota</taxon>
        <taxon>Pezizomycotina</taxon>
        <taxon>Dothideomycetes</taxon>
        <taxon>Pleosporomycetidae</taxon>
        <taxon>Pleosporales</taxon>
        <taxon>Torulaceae</taxon>
        <taxon>Dendryphion</taxon>
    </lineage>
</organism>
<evidence type="ECO:0000256" key="1">
    <source>
        <dbReference type="SAM" id="MobiDB-lite"/>
    </source>
</evidence>
<reference evidence="2" key="1">
    <citation type="journal article" date="2021" name="Nat. Commun.">
        <title>Genetic determinants of endophytism in the Arabidopsis root mycobiome.</title>
        <authorList>
            <person name="Mesny F."/>
            <person name="Miyauchi S."/>
            <person name="Thiergart T."/>
            <person name="Pickel B."/>
            <person name="Atanasova L."/>
            <person name="Karlsson M."/>
            <person name="Huettel B."/>
            <person name="Barry K.W."/>
            <person name="Haridas S."/>
            <person name="Chen C."/>
            <person name="Bauer D."/>
            <person name="Andreopoulos W."/>
            <person name="Pangilinan J."/>
            <person name="LaButti K."/>
            <person name="Riley R."/>
            <person name="Lipzen A."/>
            <person name="Clum A."/>
            <person name="Drula E."/>
            <person name="Henrissat B."/>
            <person name="Kohler A."/>
            <person name="Grigoriev I.V."/>
            <person name="Martin F.M."/>
            <person name="Hacquard S."/>
        </authorList>
    </citation>
    <scope>NUCLEOTIDE SEQUENCE</scope>
    <source>
        <strain evidence="2">MPI-CAGE-CH-0243</strain>
    </source>
</reference>
<protein>
    <submittedName>
        <fullName evidence="2">Uncharacterized protein</fullName>
    </submittedName>
</protein>
<feature type="compositionally biased region" description="Basic residues" evidence="1">
    <location>
        <begin position="126"/>
        <end position="138"/>
    </location>
</feature>
<dbReference type="EMBL" id="JAGMWT010000004">
    <property type="protein sequence ID" value="KAH7130548.1"/>
    <property type="molecule type" value="Genomic_DNA"/>
</dbReference>
<feature type="compositionally biased region" description="Basic and acidic residues" evidence="1">
    <location>
        <begin position="22"/>
        <end position="48"/>
    </location>
</feature>
<feature type="region of interest" description="Disordered" evidence="1">
    <location>
        <begin position="121"/>
        <end position="147"/>
    </location>
</feature>
<feature type="region of interest" description="Disordered" evidence="1">
    <location>
        <begin position="22"/>
        <end position="66"/>
    </location>
</feature>
<gene>
    <name evidence="2" type="ORF">B0J11DRAFT_578077</name>
</gene>
<dbReference type="Proteomes" id="UP000700596">
    <property type="component" value="Unassembled WGS sequence"/>
</dbReference>